<gene>
    <name evidence="2" type="ORF">GCM10007304_01800</name>
</gene>
<feature type="compositionally biased region" description="Basic and acidic residues" evidence="1">
    <location>
        <begin position="103"/>
        <end position="122"/>
    </location>
</feature>
<keyword evidence="3" id="KW-1185">Reference proteome</keyword>
<dbReference type="Proteomes" id="UP000654257">
    <property type="component" value="Unassembled WGS sequence"/>
</dbReference>
<evidence type="ECO:0000256" key="1">
    <source>
        <dbReference type="SAM" id="MobiDB-lite"/>
    </source>
</evidence>
<feature type="region of interest" description="Disordered" evidence="1">
    <location>
        <begin position="85"/>
        <end position="122"/>
    </location>
</feature>
<accession>A0A917FLS4</accession>
<reference evidence="2" key="2">
    <citation type="submission" date="2020-09" db="EMBL/GenBank/DDBJ databases">
        <authorList>
            <person name="Sun Q."/>
            <person name="Sedlacek I."/>
        </authorList>
    </citation>
    <scope>NUCLEOTIDE SEQUENCE</scope>
    <source>
        <strain evidence="2">CCM 7905</strain>
    </source>
</reference>
<reference evidence="2" key="1">
    <citation type="journal article" date="2014" name="Int. J. Syst. Evol. Microbiol.">
        <title>Complete genome sequence of Corynebacterium casei LMG S-19264T (=DSM 44701T), isolated from a smear-ripened cheese.</title>
        <authorList>
            <consortium name="US DOE Joint Genome Institute (JGI-PGF)"/>
            <person name="Walter F."/>
            <person name="Albersmeier A."/>
            <person name="Kalinowski J."/>
            <person name="Ruckert C."/>
        </authorList>
    </citation>
    <scope>NUCLEOTIDE SEQUENCE</scope>
    <source>
        <strain evidence="2">CCM 7905</strain>
    </source>
</reference>
<evidence type="ECO:0000313" key="2">
    <source>
        <dbReference type="EMBL" id="GGF91507.1"/>
    </source>
</evidence>
<organism evidence="2 3">
    <name type="scientific">Rhodococcoides trifolii</name>
    <dbReference type="NCBI Taxonomy" id="908250"/>
    <lineage>
        <taxon>Bacteria</taxon>
        <taxon>Bacillati</taxon>
        <taxon>Actinomycetota</taxon>
        <taxon>Actinomycetes</taxon>
        <taxon>Mycobacteriales</taxon>
        <taxon>Nocardiaceae</taxon>
        <taxon>Rhodococcoides</taxon>
    </lineage>
</organism>
<sequence length="122" mass="13122">MDDFESPGHLDSLADDELRALIARVTSTRPALRDIHDAAAGVVQAEVLPDVDPPMVIGQGITEPGFTEGGVPTFDSVRERITGRAGTAAGQRELDSPSLEEQVAARDEAGRRKLDEIRKSMQ</sequence>
<dbReference type="EMBL" id="BMCU01000001">
    <property type="protein sequence ID" value="GGF91507.1"/>
    <property type="molecule type" value="Genomic_DNA"/>
</dbReference>
<dbReference type="AlphaFoldDB" id="A0A917FLS4"/>
<comment type="caution">
    <text evidence="2">The sequence shown here is derived from an EMBL/GenBank/DDBJ whole genome shotgun (WGS) entry which is preliminary data.</text>
</comment>
<evidence type="ECO:0008006" key="4">
    <source>
        <dbReference type="Google" id="ProtNLM"/>
    </source>
</evidence>
<protein>
    <recommendedName>
        <fullName evidence="4">PspA domain-containing protein</fullName>
    </recommendedName>
</protein>
<name>A0A917FLS4_9NOCA</name>
<dbReference type="RefSeq" id="WP_188542836.1">
    <property type="nucleotide sequence ID" value="NZ_BMCU01000001.1"/>
</dbReference>
<evidence type="ECO:0000313" key="3">
    <source>
        <dbReference type="Proteomes" id="UP000654257"/>
    </source>
</evidence>
<proteinExistence type="predicted"/>